<evidence type="ECO:0000313" key="1">
    <source>
        <dbReference type="EMBL" id="GBP44854.1"/>
    </source>
</evidence>
<dbReference type="EMBL" id="BGZK01001737">
    <property type="protein sequence ID" value="GBP85457.1"/>
    <property type="molecule type" value="Genomic_DNA"/>
</dbReference>
<evidence type="ECO:0000313" key="2">
    <source>
        <dbReference type="EMBL" id="GBP85457.1"/>
    </source>
</evidence>
<dbReference type="AlphaFoldDB" id="A0A4C1ZFR8"/>
<sequence length="91" mass="10544">MAFATSEELLARFWLFRKRQDVRSIGHRHEPSELSFTGPNGTVEGATSSLHSVRIWYFMGPVSPFSRCSQVDQFYHIGKKLKRLTRLEIDT</sequence>
<protein>
    <submittedName>
        <fullName evidence="2">Uncharacterized protein</fullName>
    </submittedName>
</protein>
<organism evidence="2 3">
    <name type="scientific">Eumeta variegata</name>
    <name type="common">Bagworm moth</name>
    <name type="synonym">Eumeta japonica</name>
    <dbReference type="NCBI Taxonomy" id="151549"/>
    <lineage>
        <taxon>Eukaryota</taxon>
        <taxon>Metazoa</taxon>
        <taxon>Ecdysozoa</taxon>
        <taxon>Arthropoda</taxon>
        <taxon>Hexapoda</taxon>
        <taxon>Insecta</taxon>
        <taxon>Pterygota</taxon>
        <taxon>Neoptera</taxon>
        <taxon>Endopterygota</taxon>
        <taxon>Lepidoptera</taxon>
        <taxon>Glossata</taxon>
        <taxon>Ditrysia</taxon>
        <taxon>Tineoidea</taxon>
        <taxon>Psychidae</taxon>
        <taxon>Oiketicinae</taxon>
        <taxon>Eumeta</taxon>
    </lineage>
</organism>
<accession>A0A4C1ZFR8</accession>
<proteinExistence type="predicted"/>
<dbReference type="EMBL" id="BGZK01000459">
    <property type="protein sequence ID" value="GBP44854.1"/>
    <property type="molecule type" value="Genomic_DNA"/>
</dbReference>
<keyword evidence="3" id="KW-1185">Reference proteome</keyword>
<evidence type="ECO:0000313" key="3">
    <source>
        <dbReference type="Proteomes" id="UP000299102"/>
    </source>
</evidence>
<name>A0A4C1ZFR8_EUMVA</name>
<dbReference type="Proteomes" id="UP000299102">
    <property type="component" value="Unassembled WGS sequence"/>
</dbReference>
<reference evidence="2 3" key="1">
    <citation type="journal article" date="2019" name="Commun. Biol.">
        <title>The bagworm genome reveals a unique fibroin gene that provides high tensile strength.</title>
        <authorList>
            <person name="Kono N."/>
            <person name="Nakamura H."/>
            <person name="Ohtoshi R."/>
            <person name="Tomita M."/>
            <person name="Numata K."/>
            <person name="Arakawa K."/>
        </authorList>
    </citation>
    <scope>NUCLEOTIDE SEQUENCE [LARGE SCALE GENOMIC DNA]</scope>
</reference>
<comment type="caution">
    <text evidence="2">The sequence shown here is derived from an EMBL/GenBank/DDBJ whole genome shotgun (WGS) entry which is preliminary data.</text>
</comment>
<gene>
    <name evidence="2" type="ORF">EVAR_22508_1</name>
    <name evidence="1" type="ORF">EVAR_75723_1</name>
</gene>